<reference evidence="1 2" key="1">
    <citation type="journal article" date="2013" name="BMC Genomics">
        <title>Genomics-driven discovery of the pneumocandin biosynthetic gene cluster in the fungus Glarea lozoyensis.</title>
        <authorList>
            <person name="Chen L."/>
            <person name="Yue Q."/>
            <person name="Zhang X."/>
            <person name="Xiang M."/>
            <person name="Wang C."/>
            <person name="Li S."/>
            <person name="Che Y."/>
            <person name="Ortiz-Lopez F.J."/>
            <person name="Bills G.F."/>
            <person name="Liu X."/>
            <person name="An Z."/>
        </authorList>
    </citation>
    <scope>NUCLEOTIDE SEQUENCE [LARGE SCALE GENOMIC DNA]</scope>
    <source>
        <strain evidence="2">ATCC 20868 / MF5171</strain>
    </source>
</reference>
<dbReference type="OrthoDB" id="5367563at2759"/>
<organism evidence="1 2">
    <name type="scientific">Glarea lozoyensis (strain ATCC 20868 / MF5171)</name>
    <dbReference type="NCBI Taxonomy" id="1116229"/>
    <lineage>
        <taxon>Eukaryota</taxon>
        <taxon>Fungi</taxon>
        <taxon>Dikarya</taxon>
        <taxon>Ascomycota</taxon>
        <taxon>Pezizomycotina</taxon>
        <taxon>Leotiomycetes</taxon>
        <taxon>Helotiales</taxon>
        <taxon>Helotiaceae</taxon>
        <taxon>Glarea</taxon>
    </lineage>
</organism>
<dbReference type="GeneID" id="19464250"/>
<name>S3EC35_GLAL2</name>
<protein>
    <submittedName>
        <fullName evidence="1">Uncharacterized protein</fullName>
    </submittedName>
</protein>
<dbReference type="Proteomes" id="UP000016922">
    <property type="component" value="Unassembled WGS sequence"/>
</dbReference>
<dbReference type="HOGENOM" id="CLU_868921_0_0_1"/>
<dbReference type="RefSeq" id="XP_008076676.1">
    <property type="nucleotide sequence ID" value="XM_008078485.1"/>
</dbReference>
<dbReference type="EMBL" id="KE145353">
    <property type="protein sequence ID" value="EPE35858.1"/>
    <property type="molecule type" value="Genomic_DNA"/>
</dbReference>
<dbReference type="AlphaFoldDB" id="S3EC35"/>
<gene>
    <name evidence="1" type="ORF">GLAREA_05196</name>
</gene>
<sequence>MEGRGESIYIEAFNRSQRLLSRCFALELDASTLVSVTPLIQGFPKEEDKVTQDSLPSIFVRMVEWLPLLERSDASYGICHGMMTLANSYPTHIDAFLIIYLEAIALSSSHLINSKEQTLAFQLLMNMSETANTGYRTNDCCKNPGVFRPGTDDPVNASNIIFKKSDVQEHLDQVLKVTLQQAKEGNDYIVRAAMYARFAILVQEKKPQWYSRVGIHDYGIQVQLKKIDSKAWIKHDLIAALIRLRGYAKSLSKKFAISEETQGTMDEWQSLLMRWIYDPELDKTRDLMVKYHVILALKNLQEGPFDETSNELFRARDWVM</sequence>
<proteinExistence type="predicted"/>
<accession>S3EC35</accession>
<keyword evidence="2" id="KW-1185">Reference proteome</keyword>
<dbReference type="KEGG" id="glz:GLAREA_05196"/>
<evidence type="ECO:0000313" key="2">
    <source>
        <dbReference type="Proteomes" id="UP000016922"/>
    </source>
</evidence>
<evidence type="ECO:0000313" key="1">
    <source>
        <dbReference type="EMBL" id="EPE35858.1"/>
    </source>
</evidence>